<evidence type="ECO:0000313" key="2">
    <source>
        <dbReference type="EMBL" id="TDP86827.1"/>
    </source>
</evidence>
<keyword evidence="1" id="KW-0732">Signal</keyword>
<feature type="chain" id="PRO_5020578574" description="Secreted protein" evidence="1">
    <location>
        <begin position="27"/>
        <end position="215"/>
    </location>
</feature>
<gene>
    <name evidence="2" type="ORF">EDD54_0711</name>
</gene>
<feature type="signal peptide" evidence="1">
    <location>
        <begin position="1"/>
        <end position="26"/>
    </location>
</feature>
<dbReference type="RefSeq" id="WP_126536520.1">
    <property type="nucleotide sequence ID" value="NZ_BSPM01000008.1"/>
</dbReference>
<accession>A0A4R6RLI3</accession>
<reference evidence="2 3" key="1">
    <citation type="submission" date="2019-03" db="EMBL/GenBank/DDBJ databases">
        <title>Genomic Encyclopedia of Type Strains, Phase IV (KMG-IV): sequencing the most valuable type-strain genomes for metagenomic binning, comparative biology and taxonomic classification.</title>
        <authorList>
            <person name="Goeker M."/>
        </authorList>
    </citation>
    <scope>NUCLEOTIDE SEQUENCE [LARGE SCALE GENOMIC DNA]</scope>
    <source>
        <strain evidence="2 3">DSM 102969</strain>
    </source>
</reference>
<evidence type="ECO:0000313" key="3">
    <source>
        <dbReference type="Proteomes" id="UP000294547"/>
    </source>
</evidence>
<name>A0A4R6RLI3_9HYPH</name>
<dbReference type="EMBL" id="SNXY01000006">
    <property type="protein sequence ID" value="TDP86827.1"/>
    <property type="molecule type" value="Genomic_DNA"/>
</dbReference>
<proteinExistence type="predicted"/>
<dbReference type="AlphaFoldDB" id="A0A4R6RLI3"/>
<evidence type="ECO:0008006" key="4">
    <source>
        <dbReference type="Google" id="ProtNLM"/>
    </source>
</evidence>
<dbReference type="Proteomes" id="UP000294547">
    <property type="component" value="Unassembled WGS sequence"/>
</dbReference>
<keyword evidence="3" id="KW-1185">Reference proteome</keyword>
<organism evidence="2 3">
    <name type="scientific">Oharaeibacter diazotrophicus</name>
    <dbReference type="NCBI Taxonomy" id="1920512"/>
    <lineage>
        <taxon>Bacteria</taxon>
        <taxon>Pseudomonadati</taxon>
        <taxon>Pseudomonadota</taxon>
        <taxon>Alphaproteobacteria</taxon>
        <taxon>Hyphomicrobiales</taxon>
        <taxon>Pleomorphomonadaceae</taxon>
        <taxon>Oharaeibacter</taxon>
    </lineage>
</organism>
<sequence>MRKLAGCALMLVTALAPPFAAGPAAAADTALFKPAEVPPVAPPPGTIPGHFDPATGLFTPLAPGPVTAADAEAEAATTDAAAAAAAPYGPLTYELTVLLDGNGLLKTFGSISYVLSANYPAAKVGSQSQQASVSYTGTLALAGSPAGSGPEAAAATRKLVITLPWQVPSSSTVKFVPVLSLSGRDADSVNHSLTVTLPAVAVGDGSVKKTVTVSF</sequence>
<protein>
    <recommendedName>
        <fullName evidence="4">Secreted protein</fullName>
    </recommendedName>
</protein>
<comment type="caution">
    <text evidence="2">The sequence shown here is derived from an EMBL/GenBank/DDBJ whole genome shotgun (WGS) entry which is preliminary data.</text>
</comment>
<evidence type="ECO:0000256" key="1">
    <source>
        <dbReference type="SAM" id="SignalP"/>
    </source>
</evidence>